<name>A0A0M3IC25_ASCLU</name>
<protein>
    <submittedName>
        <fullName evidence="2">Secreted protein</fullName>
    </submittedName>
</protein>
<dbReference type="AlphaFoldDB" id="A0A0M3IC25"/>
<evidence type="ECO:0000313" key="2">
    <source>
        <dbReference type="WBParaSite" id="ALUE_0001538101-mRNA-1"/>
    </source>
</evidence>
<organism evidence="1 2">
    <name type="scientific">Ascaris lumbricoides</name>
    <name type="common">Giant roundworm</name>
    <dbReference type="NCBI Taxonomy" id="6252"/>
    <lineage>
        <taxon>Eukaryota</taxon>
        <taxon>Metazoa</taxon>
        <taxon>Ecdysozoa</taxon>
        <taxon>Nematoda</taxon>
        <taxon>Chromadorea</taxon>
        <taxon>Rhabditida</taxon>
        <taxon>Spirurina</taxon>
        <taxon>Ascaridomorpha</taxon>
        <taxon>Ascaridoidea</taxon>
        <taxon>Ascarididae</taxon>
        <taxon>Ascaris</taxon>
    </lineage>
</organism>
<evidence type="ECO:0000313" key="1">
    <source>
        <dbReference type="Proteomes" id="UP000036681"/>
    </source>
</evidence>
<keyword evidence="1" id="KW-1185">Reference proteome</keyword>
<proteinExistence type="predicted"/>
<dbReference type="Proteomes" id="UP000036681">
    <property type="component" value="Unplaced"/>
</dbReference>
<reference evidence="2" key="1">
    <citation type="submission" date="2017-02" db="UniProtKB">
        <authorList>
            <consortium name="WormBaseParasite"/>
        </authorList>
    </citation>
    <scope>IDENTIFICATION</scope>
</reference>
<dbReference type="WBParaSite" id="ALUE_0001538101-mRNA-1">
    <property type="protein sequence ID" value="ALUE_0001538101-mRNA-1"/>
    <property type="gene ID" value="ALUE_0001538101"/>
</dbReference>
<accession>A0A0M3IC25</accession>
<sequence length="120" mass="13744">MLLRFAMSICDSIVFVWRFSETNDMRTLQVPTLLSRRIVYRTVRTIIISLCTIIPLAPYRKAATQLICRKRNTQTSQSMEVTMAVNCLNSRRRCTFIAPSGEAFGIDATLTQVEAYPYAR</sequence>